<keyword evidence="4" id="KW-1133">Transmembrane helix</keyword>
<keyword evidence="3" id="KW-0326">Glycosidase</keyword>
<dbReference type="InterPro" id="IPR002053">
    <property type="entry name" value="Glyco_hydro_25"/>
</dbReference>
<feature type="chain" id="PRO_5012779155" evidence="5">
    <location>
        <begin position="28"/>
        <end position="332"/>
    </location>
</feature>
<dbReference type="AlphaFoldDB" id="A0A1Y1XH12"/>
<name>A0A1Y1XH12_9FUNG</name>
<feature type="signal peptide" evidence="5">
    <location>
        <begin position="1"/>
        <end position="27"/>
    </location>
</feature>
<gene>
    <name evidence="6" type="ORF">BCR32DRAFT_265893</name>
</gene>
<sequence>MIKIISLSNFIDILLLLLLFIIQNVNAEYETCNDGNGNEGLCLNTNTCNIKKGNSISGQCPNDSEDIKCCINILSKSTTPFEKGMDVAVYQKDIDWDKIKKNSDIEFVIMRATLAYSETTECLVDEKFEEYYQGATTINLKKGAYFYTHATSKERMKMDVEYFLQTVNNKLFQYPYFIDVETEGQKNMGKKEFTDMVIYGAELIKESTNHTVGIYTSLDYYKNYLEESRLLDKGIKKWFAQYGNYDFDPNKHDLSDLGEYWQYTNLSRIDGIPSEVDLNVHYINKCNCENGNENDKSCNCNDSNNSNAFTVIPTINSFILLIILINIINYLN</sequence>
<evidence type="ECO:0000256" key="5">
    <source>
        <dbReference type="SAM" id="SignalP"/>
    </source>
</evidence>
<dbReference type="InterPro" id="IPR018077">
    <property type="entry name" value="Glyco_hydro_fam25_subgr"/>
</dbReference>
<dbReference type="PANTHER" id="PTHR34135">
    <property type="entry name" value="LYSOZYME"/>
    <property type="match status" value="1"/>
</dbReference>
<keyword evidence="4" id="KW-0812">Transmembrane</keyword>
<dbReference type="EMBL" id="MCFG01000041">
    <property type="protein sequence ID" value="ORX85051.1"/>
    <property type="molecule type" value="Genomic_DNA"/>
</dbReference>
<accession>A0A1Y1XH12</accession>
<dbReference type="OrthoDB" id="2251794at2759"/>
<dbReference type="GO" id="GO:0003796">
    <property type="term" value="F:lysozyme activity"/>
    <property type="evidence" value="ECO:0007669"/>
    <property type="project" value="InterPro"/>
</dbReference>
<evidence type="ECO:0000256" key="2">
    <source>
        <dbReference type="ARBA" id="ARBA00022801"/>
    </source>
</evidence>
<dbReference type="PROSITE" id="PS51904">
    <property type="entry name" value="GLYCOSYL_HYDROL_F25_2"/>
    <property type="match status" value="1"/>
</dbReference>
<reference evidence="6 7" key="2">
    <citation type="submission" date="2016-08" db="EMBL/GenBank/DDBJ databases">
        <title>Pervasive Adenine N6-methylation of Active Genes in Fungi.</title>
        <authorList>
            <consortium name="DOE Joint Genome Institute"/>
            <person name="Mondo S.J."/>
            <person name="Dannebaum R.O."/>
            <person name="Kuo R.C."/>
            <person name="Labutti K."/>
            <person name="Haridas S."/>
            <person name="Kuo A."/>
            <person name="Salamov A."/>
            <person name="Ahrendt S.R."/>
            <person name="Lipzen A."/>
            <person name="Sullivan W."/>
            <person name="Andreopoulos W.B."/>
            <person name="Clum A."/>
            <person name="Lindquist E."/>
            <person name="Daum C."/>
            <person name="Ramamoorthy G.K."/>
            <person name="Gryganskyi A."/>
            <person name="Culley D."/>
            <person name="Magnuson J.K."/>
            <person name="James T.Y."/>
            <person name="O'Malley M.A."/>
            <person name="Stajich J.E."/>
            <person name="Spatafora J.W."/>
            <person name="Visel A."/>
            <person name="Grigoriev I.V."/>
        </authorList>
    </citation>
    <scope>NUCLEOTIDE SEQUENCE [LARGE SCALE GENOMIC DNA]</scope>
    <source>
        <strain evidence="6 7">S4</strain>
    </source>
</reference>
<keyword evidence="7" id="KW-1185">Reference proteome</keyword>
<comment type="caution">
    <text evidence="6">The sequence shown here is derived from an EMBL/GenBank/DDBJ whole genome shotgun (WGS) entry which is preliminary data.</text>
</comment>
<evidence type="ECO:0000313" key="6">
    <source>
        <dbReference type="EMBL" id="ORX85051.1"/>
    </source>
</evidence>
<keyword evidence="2 6" id="KW-0378">Hydrolase</keyword>
<reference evidence="6 7" key="1">
    <citation type="submission" date="2016-08" db="EMBL/GenBank/DDBJ databases">
        <title>A Parts List for Fungal Cellulosomes Revealed by Comparative Genomics.</title>
        <authorList>
            <consortium name="DOE Joint Genome Institute"/>
            <person name="Haitjema C.H."/>
            <person name="Gilmore S.P."/>
            <person name="Henske J.K."/>
            <person name="Solomon K.V."/>
            <person name="De Groot R."/>
            <person name="Kuo A."/>
            <person name="Mondo S.J."/>
            <person name="Salamov A.A."/>
            <person name="Labutti K."/>
            <person name="Zhao Z."/>
            <person name="Chiniquy J."/>
            <person name="Barry K."/>
            <person name="Brewer H.M."/>
            <person name="Purvine S.O."/>
            <person name="Wright A.T."/>
            <person name="Boxma B."/>
            <person name="Van Alen T."/>
            <person name="Hackstein J.H."/>
            <person name="Baker S.E."/>
            <person name="Grigoriev I.V."/>
            <person name="O'Malley M.A."/>
        </authorList>
    </citation>
    <scope>NUCLEOTIDE SEQUENCE [LARGE SCALE GENOMIC DNA]</scope>
    <source>
        <strain evidence="6 7">S4</strain>
    </source>
</reference>
<organism evidence="6 7">
    <name type="scientific">Anaeromyces robustus</name>
    <dbReference type="NCBI Taxonomy" id="1754192"/>
    <lineage>
        <taxon>Eukaryota</taxon>
        <taxon>Fungi</taxon>
        <taxon>Fungi incertae sedis</taxon>
        <taxon>Chytridiomycota</taxon>
        <taxon>Chytridiomycota incertae sedis</taxon>
        <taxon>Neocallimastigomycetes</taxon>
        <taxon>Neocallimastigales</taxon>
        <taxon>Neocallimastigaceae</taxon>
        <taxon>Anaeromyces</taxon>
    </lineage>
</organism>
<evidence type="ECO:0000313" key="7">
    <source>
        <dbReference type="Proteomes" id="UP000193944"/>
    </source>
</evidence>
<dbReference type="Gene3D" id="3.20.20.80">
    <property type="entry name" value="Glycosidases"/>
    <property type="match status" value="1"/>
</dbReference>
<evidence type="ECO:0000256" key="4">
    <source>
        <dbReference type="SAM" id="Phobius"/>
    </source>
</evidence>
<dbReference type="SMART" id="SM00641">
    <property type="entry name" value="Glyco_25"/>
    <property type="match status" value="1"/>
</dbReference>
<keyword evidence="4" id="KW-0472">Membrane</keyword>
<dbReference type="InterPro" id="IPR017853">
    <property type="entry name" value="GH"/>
</dbReference>
<proteinExistence type="inferred from homology"/>
<keyword evidence="5" id="KW-0732">Signal</keyword>
<dbReference type="SUPFAM" id="SSF51445">
    <property type="entry name" value="(Trans)glycosidases"/>
    <property type="match status" value="1"/>
</dbReference>
<dbReference type="Pfam" id="PF01183">
    <property type="entry name" value="Glyco_hydro_25"/>
    <property type="match status" value="1"/>
</dbReference>
<dbReference type="GO" id="GO:0009253">
    <property type="term" value="P:peptidoglycan catabolic process"/>
    <property type="evidence" value="ECO:0007669"/>
    <property type="project" value="InterPro"/>
</dbReference>
<protein>
    <submittedName>
        <fullName evidence="6">Glycoside hydrolase</fullName>
    </submittedName>
</protein>
<evidence type="ECO:0000256" key="1">
    <source>
        <dbReference type="ARBA" id="ARBA00010646"/>
    </source>
</evidence>
<dbReference type="GO" id="GO:0016052">
    <property type="term" value="P:carbohydrate catabolic process"/>
    <property type="evidence" value="ECO:0007669"/>
    <property type="project" value="TreeGrafter"/>
</dbReference>
<dbReference type="PANTHER" id="PTHR34135:SF2">
    <property type="entry name" value="LYSOZYME"/>
    <property type="match status" value="1"/>
</dbReference>
<evidence type="ECO:0000256" key="3">
    <source>
        <dbReference type="ARBA" id="ARBA00023295"/>
    </source>
</evidence>
<dbReference type="GO" id="GO:0016998">
    <property type="term" value="P:cell wall macromolecule catabolic process"/>
    <property type="evidence" value="ECO:0007669"/>
    <property type="project" value="InterPro"/>
</dbReference>
<feature type="transmembrane region" description="Helical" evidence="4">
    <location>
        <begin position="308"/>
        <end position="331"/>
    </location>
</feature>
<comment type="similarity">
    <text evidence="1">Belongs to the glycosyl hydrolase 25 family.</text>
</comment>
<dbReference type="Proteomes" id="UP000193944">
    <property type="component" value="Unassembled WGS sequence"/>
</dbReference>